<dbReference type="NCBIfam" id="TIGR02495">
    <property type="entry name" value="NrdG2"/>
    <property type="match status" value="1"/>
</dbReference>
<evidence type="ECO:0000313" key="9">
    <source>
        <dbReference type="Proteomes" id="UP000244338"/>
    </source>
</evidence>
<keyword evidence="5" id="KW-0408">Iron</keyword>
<dbReference type="Gene3D" id="3.20.20.70">
    <property type="entry name" value="Aldolase class I"/>
    <property type="match status" value="1"/>
</dbReference>
<dbReference type="InterPro" id="IPR013785">
    <property type="entry name" value="Aldolase_TIM"/>
</dbReference>
<evidence type="ECO:0000256" key="5">
    <source>
        <dbReference type="ARBA" id="ARBA00023004"/>
    </source>
</evidence>
<dbReference type="PROSITE" id="PS51918">
    <property type="entry name" value="RADICAL_SAM"/>
    <property type="match status" value="1"/>
</dbReference>
<dbReference type="PANTHER" id="PTHR30352:SF13">
    <property type="entry name" value="GLYCYL-RADICAL ENZYME ACTIVATING ENZYME YJJW-RELATED"/>
    <property type="match status" value="1"/>
</dbReference>
<protein>
    <submittedName>
        <fullName evidence="8">Ribonucleotide reductase of class III (Anaerobic), activating protein</fullName>
    </submittedName>
</protein>
<dbReference type="InterPro" id="IPR007197">
    <property type="entry name" value="rSAM"/>
</dbReference>
<dbReference type="EMBL" id="PEBX01000031">
    <property type="protein sequence ID" value="PTQ56355.1"/>
    <property type="molecule type" value="Genomic_DNA"/>
</dbReference>
<dbReference type="InterPro" id="IPR006638">
    <property type="entry name" value="Elp3/MiaA/NifB-like_rSAM"/>
</dbReference>
<evidence type="ECO:0000256" key="3">
    <source>
        <dbReference type="ARBA" id="ARBA00022691"/>
    </source>
</evidence>
<organism evidence="8 9">
    <name type="scientific">Candidatus Carbonibacillus altaicus</name>
    <dbReference type="NCBI Taxonomy" id="2163959"/>
    <lineage>
        <taxon>Bacteria</taxon>
        <taxon>Bacillati</taxon>
        <taxon>Bacillota</taxon>
        <taxon>Bacilli</taxon>
        <taxon>Bacillales</taxon>
        <taxon>Candidatus Carbonibacillus</taxon>
    </lineage>
</organism>
<dbReference type="SMART" id="SM00729">
    <property type="entry name" value="Elp3"/>
    <property type="match status" value="1"/>
</dbReference>
<dbReference type="GO" id="GO:0051539">
    <property type="term" value="F:4 iron, 4 sulfur cluster binding"/>
    <property type="evidence" value="ECO:0007669"/>
    <property type="project" value="UniProtKB-KW"/>
</dbReference>
<dbReference type="InterPro" id="IPR012840">
    <property type="entry name" value="NrdG2"/>
</dbReference>
<proteinExistence type="predicted"/>
<dbReference type="GO" id="GO:0003824">
    <property type="term" value="F:catalytic activity"/>
    <property type="evidence" value="ECO:0007669"/>
    <property type="project" value="InterPro"/>
</dbReference>
<name>A0A2R6Y145_9BACL</name>
<gene>
    <name evidence="8" type="ORF">BSOLF_0290</name>
</gene>
<dbReference type="InterPro" id="IPR058240">
    <property type="entry name" value="rSAM_sf"/>
</dbReference>
<comment type="caution">
    <text evidence="8">The sequence shown here is derived from an EMBL/GenBank/DDBJ whole genome shotgun (WGS) entry which is preliminary data.</text>
</comment>
<evidence type="ECO:0000256" key="1">
    <source>
        <dbReference type="ARBA" id="ARBA00001966"/>
    </source>
</evidence>
<dbReference type="SFLD" id="SFLDG01094">
    <property type="entry name" value="Uncharacterised_Radical_SAM_Su"/>
    <property type="match status" value="1"/>
</dbReference>
<keyword evidence="4" id="KW-0479">Metal-binding</keyword>
<sequence length="236" mass="26416">MIYDLLPLSLIDDPGHLAATIFTSGCRLRCPFCHNAALQKKQPPRTSVAAILRFLRERQGVLESVAITGGEPLLWPDMESFMRSVRALGYRIKLDTSGDVPDRLERLLRLGLIDYVAMDVKDEKARYGLYAPDSKTAERVHRSMALLASLAPAYELRTTVVPNLHLQDEQIVRAVYWAYRAAGASIDRWALQVYRPSPGVMDVDRSGHAATPPPRLRELARAVEETGLVKEVVLRV</sequence>
<accession>A0A2R6Y145</accession>
<keyword evidence="2" id="KW-0004">4Fe-4S</keyword>
<dbReference type="InterPro" id="IPR034457">
    <property type="entry name" value="Organic_radical-activating"/>
</dbReference>
<evidence type="ECO:0000256" key="2">
    <source>
        <dbReference type="ARBA" id="ARBA00022485"/>
    </source>
</evidence>
<evidence type="ECO:0000256" key="6">
    <source>
        <dbReference type="ARBA" id="ARBA00023014"/>
    </source>
</evidence>
<dbReference type="Proteomes" id="UP000244338">
    <property type="component" value="Unassembled WGS sequence"/>
</dbReference>
<dbReference type="SUPFAM" id="SSF102114">
    <property type="entry name" value="Radical SAM enzymes"/>
    <property type="match status" value="1"/>
</dbReference>
<evidence type="ECO:0000259" key="7">
    <source>
        <dbReference type="PROSITE" id="PS51918"/>
    </source>
</evidence>
<dbReference type="AlphaFoldDB" id="A0A2R6Y145"/>
<dbReference type="SFLD" id="SFLDS00029">
    <property type="entry name" value="Radical_SAM"/>
    <property type="match status" value="1"/>
</dbReference>
<dbReference type="PANTHER" id="PTHR30352">
    <property type="entry name" value="PYRUVATE FORMATE-LYASE-ACTIVATING ENZYME"/>
    <property type="match status" value="1"/>
</dbReference>
<keyword evidence="3" id="KW-0949">S-adenosyl-L-methionine</keyword>
<keyword evidence="6" id="KW-0411">Iron-sulfur</keyword>
<comment type="cofactor">
    <cofactor evidence="1">
        <name>[4Fe-4S] cluster</name>
        <dbReference type="ChEBI" id="CHEBI:49883"/>
    </cofactor>
</comment>
<dbReference type="Pfam" id="PF04055">
    <property type="entry name" value="Radical_SAM"/>
    <property type="match status" value="1"/>
</dbReference>
<evidence type="ECO:0000313" key="8">
    <source>
        <dbReference type="EMBL" id="PTQ56355.1"/>
    </source>
</evidence>
<dbReference type="GO" id="GO:0046872">
    <property type="term" value="F:metal ion binding"/>
    <property type="evidence" value="ECO:0007669"/>
    <property type="project" value="UniProtKB-KW"/>
</dbReference>
<reference evidence="9" key="1">
    <citation type="journal article" date="2018" name="Sci. Rep.">
        <title>Lignite coal burning seam in the remote Altai Mountains harbors a hydrogen-driven thermophilic microbial community.</title>
        <authorList>
            <person name="Kadnikov V.V."/>
            <person name="Mardanov A.V."/>
            <person name="Ivasenko D.A."/>
            <person name="Antsiferov D.V."/>
            <person name="Beletsky A.V."/>
            <person name="Karnachuk O.V."/>
            <person name="Ravin N.V."/>
        </authorList>
    </citation>
    <scope>NUCLEOTIDE SEQUENCE [LARGE SCALE GENOMIC DNA]</scope>
</reference>
<evidence type="ECO:0000256" key="4">
    <source>
        <dbReference type="ARBA" id="ARBA00022723"/>
    </source>
</evidence>
<dbReference type="CDD" id="cd01335">
    <property type="entry name" value="Radical_SAM"/>
    <property type="match status" value="1"/>
</dbReference>
<feature type="domain" description="Radical SAM core" evidence="7">
    <location>
        <begin position="12"/>
        <end position="236"/>
    </location>
</feature>